<evidence type="ECO:0000313" key="4">
    <source>
        <dbReference type="Proteomes" id="UP000250831"/>
    </source>
</evidence>
<protein>
    <submittedName>
        <fullName evidence="3">Class I SAM-dependent methyltransferase</fullName>
    </submittedName>
</protein>
<dbReference type="OrthoDB" id="9789123at2"/>
<dbReference type="InterPro" id="IPR041698">
    <property type="entry name" value="Methyltransf_25"/>
</dbReference>
<dbReference type="GO" id="GO:0032259">
    <property type="term" value="P:methylation"/>
    <property type="evidence" value="ECO:0007669"/>
    <property type="project" value="UniProtKB-KW"/>
</dbReference>
<dbReference type="InterPro" id="IPR029063">
    <property type="entry name" value="SAM-dependent_MTases_sf"/>
</dbReference>
<reference evidence="3 4" key="1">
    <citation type="submission" date="2018-04" db="EMBL/GenBank/DDBJ databases">
        <title>Sphingobacterium sp. M46 Genome.</title>
        <authorList>
            <person name="Cheng J."/>
            <person name="Li Y."/>
        </authorList>
    </citation>
    <scope>NUCLEOTIDE SEQUENCE [LARGE SCALE GENOMIC DNA]</scope>
    <source>
        <strain evidence="3 4">M46</strain>
    </source>
</reference>
<dbReference type="AlphaFoldDB" id="A0A363P098"/>
<organism evidence="3 4">
    <name type="scientific">Sphingobacterium athyrii</name>
    <dbReference type="NCBI Taxonomy" id="2152717"/>
    <lineage>
        <taxon>Bacteria</taxon>
        <taxon>Pseudomonadati</taxon>
        <taxon>Bacteroidota</taxon>
        <taxon>Sphingobacteriia</taxon>
        <taxon>Sphingobacteriales</taxon>
        <taxon>Sphingobacteriaceae</taxon>
        <taxon>Sphingobacterium</taxon>
    </lineage>
</organism>
<dbReference type="Gene3D" id="3.40.50.150">
    <property type="entry name" value="Vaccinia Virus protein VP39"/>
    <property type="match status" value="1"/>
</dbReference>
<dbReference type="RefSeq" id="WP_108632796.1">
    <property type="nucleotide sequence ID" value="NZ_QCXX01000001.1"/>
</dbReference>
<dbReference type="EMBL" id="QCXX01000001">
    <property type="protein sequence ID" value="PUV26504.1"/>
    <property type="molecule type" value="Genomic_DNA"/>
</dbReference>
<dbReference type="SUPFAM" id="SSF53335">
    <property type="entry name" value="S-adenosyl-L-methionine-dependent methyltransferases"/>
    <property type="match status" value="1"/>
</dbReference>
<dbReference type="PANTHER" id="PTHR43861">
    <property type="entry name" value="TRANS-ACONITATE 2-METHYLTRANSFERASE-RELATED"/>
    <property type="match status" value="1"/>
</dbReference>
<proteinExistence type="predicted"/>
<dbReference type="Pfam" id="PF13649">
    <property type="entry name" value="Methyltransf_25"/>
    <property type="match status" value="1"/>
</dbReference>
<evidence type="ECO:0000256" key="1">
    <source>
        <dbReference type="ARBA" id="ARBA00022679"/>
    </source>
</evidence>
<keyword evidence="1 3" id="KW-0808">Transferase</keyword>
<name>A0A363P098_9SPHI</name>
<dbReference type="CDD" id="cd02440">
    <property type="entry name" value="AdoMet_MTases"/>
    <property type="match status" value="1"/>
</dbReference>
<sequence length="222" mass="25689">MSKVELFENERASGYDQFVEAWIPNYRYFLDFLPKLFWDSDPSEILVVGCGTGNEIQQLVAKEKKWNVTGIDPSPEMIQQARQKLEGYTNVRLIEALVSDLEVDRKYDAATLLLVLHFLEDNGSKLELLKQIGDRLISGALFVMLDITGDERMIRENLKILRLLLPDDITEEQIDHRLNRIQKELLHVPEDRLAALCVEAGFEAPVRFFQSAIYMGWMTRKK</sequence>
<evidence type="ECO:0000259" key="2">
    <source>
        <dbReference type="Pfam" id="PF13649"/>
    </source>
</evidence>
<comment type="caution">
    <text evidence="3">The sequence shown here is derived from an EMBL/GenBank/DDBJ whole genome shotgun (WGS) entry which is preliminary data.</text>
</comment>
<keyword evidence="4" id="KW-1185">Reference proteome</keyword>
<dbReference type="GO" id="GO:0008168">
    <property type="term" value="F:methyltransferase activity"/>
    <property type="evidence" value="ECO:0007669"/>
    <property type="project" value="UniProtKB-KW"/>
</dbReference>
<feature type="domain" description="Methyltransferase" evidence="2">
    <location>
        <begin position="45"/>
        <end position="122"/>
    </location>
</feature>
<gene>
    <name evidence="3" type="ORF">DCO56_06075</name>
</gene>
<dbReference type="Proteomes" id="UP000250831">
    <property type="component" value="Unassembled WGS sequence"/>
</dbReference>
<accession>A0A363P098</accession>
<keyword evidence="3" id="KW-0489">Methyltransferase</keyword>
<evidence type="ECO:0000313" key="3">
    <source>
        <dbReference type="EMBL" id="PUV26504.1"/>
    </source>
</evidence>